<dbReference type="Proteomes" id="UP000077363">
    <property type="component" value="Chromosome"/>
</dbReference>
<dbReference type="AlphaFoldDB" id="A0A172TB08"/>
<evidence type="ECO:0000313" key="3">
    <source>
        <dbReference type="Proteomes" id="UP000077363"/>
    </source>
</evidence>
<evidence type="ECO:0008006" key="4">
    <source>
        <dbReference type="Google" id="ProtNLM"/>
    </source>
</evidence>
<dbReference type="STRING" id="1182568.SU48_10480"/>
<organism evidence="2 3">
    <name type="scientific">Deinococcus puniceus</name>
    <dbReference type="NCBI Taxonomy" id="1182568"/>
    <lineage>
        <taxon>Bacteria</taxon>
        <taxon>Thermotogati</taxon>
        <taxon>Deinococcota</taxon>
        <taxon>Deinococci</taxon>
        <taxon>Deinococcales</taxon>
        <taxon>Deinococcaceae</taxon>
        <taxon>Deinococcus</taxon>
    </lineage>
</organism>
<dbReference type="RefSeq" id="WP_064015207.1">
    <property type="nucleotide sequence ID" value="NZ_CP011387.1"/>
</dbReference>
<dbReference type="EMBL" id="CP011387">
    <property type="protein sequence ID" value="ANE44126.1"/>
    <property type="molecule type" value="Genomic_DNA"/>
</dbReference>
<sequence length="378" mass="39803">MKLLPMKRCRSLAFLLCAGLASGAAAQDADLQECGGVAGAPAWAAATIKAGAIYRGTVGTLPVVLQLGAGADGVGGEARYYYERRGVNIELTPFRSGQSLILQEEVWSGPMNGRLVTGCLTLNRNGVGFTGTWAKANGSGKLPVRLSTLNVMGMPLKLPTSPGLLKLRTADPLAFLKLNRAWAAQAGGKTVREPLSGVVYPRVAGASLALSAALQDQQLGHAVSALDCKSMLGSSDMAEGYDLNAAITYTSAKLVSLREDAGYYCGGAHPDNFTVGVILDRATGRAVPLSAIWPKLTDARQKALYLANLPAEVDTECRDVLRERGSEFTFHLTPAGLNLTPTSLPHVVGACAETAVLPFASLKAEANAQGAYYREFYR</sequence>
<protein>
    <recommendedName>
        <fullName evidence="4">DUF3298 domain-containing protein</fullName>
    </recommendedName>
</protein>
<keyword evidence="1" id="KW-0732">Signal</keyword>
<evidence type="ECO:0000256" key="1">
    <source>
        <dbReference type="SAM" id="SignalP"/>
    </source>
</evidence>
<feature type="signal peptide" evidence="1">
    <location>
        <begin position="1"/>
        <end position="26"/>
    </location>
</feature>
<proteinExistence type="predicted"/>
<accession>A0A172TB08</accession>
<dbReference type="KEGG" id="dpu:SU48_10480"/>
<dbReference type="OrthoDB" id="60776at2"/>
<reference evidence="2 3" key="1">
    <citation type="submission" date="2015-01" db="EMBL/GenBank/DDBJ databases">
        <title>Deinococcus puniceus/DY1/ whole genome sequencing.</title>
        <authorList>
            <person name="Kim M.K."/>
            <person name="Srinivasan S."/>
            <person name="Lee J.-J."/>
        </authorList>
    </citation>
    <scope>NUCLEOTIDE SEQUENCE [LARGE SCALE GENOMIC DNA]</scope>
    <source>
        <strain evidence="2 3">DY1</strain>
    </source>
</reference>
<evidence type="ECO:0000313" key="2">
    <source>
        <dbReference type="EMBL" id="ANE44126.1"/>
    </source>
</evidence>
<feature type="chain" id="PRO_5008000585" description="DUF3298 domain-containing protein" evidence="1">
    <location>
        <begin position="27"/>
        <end position="378"/>
    </location>
</feature>
<gene>
    <name evidence="2" type="ORF">SU48_10480</name>
</gene>
<name>A0A172TB08_9DEIO</name>
<dbReference type="PATRIC" id="fig|1182568.3.peg.2178"/>
<keyword evidence="3" id="KW-1185">Reference proteome</keyword>